<comment type="caution">
    <text evidence="3">The sequence shown here is derived from an EMBL/GenBank/DDBJ whole genome shotgun (WGS) entry which is preliminary data.</text>
</comment>
<dbReference type="OrthoDB" id="441660at2759"/>
<evidence type="ECO:0000313" key="3">
    <source>
        <dbReference type="EMBL" id="CAH1782119.1"/>
    </source>
</evidence>
<accession>A0A8S4NKQ2</accession>
<sequence>SPIYTDGLICPVGYNLVRDIQVVEPENLTWSEAAMECIRKKGRILTVVGNQSEQIAKDAMEKSLGKTWVGYTGYYIKDELDESDLRTPFYIMKYIKDEQFDASSFSEYAEHARIDNQYAWWPKAARLGQWVQVDLRKTMCIHGIVTKGHKNTYQWTTVYKLHYRNKCSKFHIFENDGKEELTANKPTAYQNFTEPFNAQFIRLYPQKWNKDYPAIRFDLLVSNDSCPTDLPCGKCPAIMNTPTGNVTVQYEPCCSKLPYICEIELCDQDHKEAPTQAIVTDSPFDYGTPNPEIQKESSTLPTITELAIDNTTNIPGANHGNCPCALCSTSLTIGLAIGMGFFMIVSVILLILLILSQHYKNSCIYACTYPSKAGNEHHIDTNKKDFNQTVEMVTPKVTSKAELVDLYSQVDIKTKHQKSELVSINKETDDTTYDTACHDTTNNATASAQYHTPVDVDLYSVEQKVGEGKTMDINDLYTQVDIKTKVPKSDRSGAKKETDQATWTVDAVQYHSIADVDNYNVEQKVDDCKPLDEANDLFTAVDDKTKVQKSERSVAKKKTDESTWKVGAVDTTRYHTTADVDNYSAGQKVDDCEIPDGIEMMGNEIYSDA</sequence>
<reference evidence="3" key="1">
    <citation type="submission" date="2022-03" db="EMBL/GenBank/DDBJ databases">
        <authorList>
            <person name="Martin C."/>
        </authorList>
    </citation>
    <scope>NUCLEOTIDE SEQUENCE</scope>
</reference>
<evidence type="ECO:0000259" key="2">
    <source>
        <dbReference type="PROSITE" id="PS50022"/>
    </source>
</evidence>
<dbReference type="PROSITE" id="PS50022">
    <property type="entry name" value="FA58C_3"/>
    <property type="match status" value="1"/>
</dbReference>
<dbReference type="InterPro" id="IPR008979">
    <property type="entry name" value="Galactose-bd-like_sf"/>
</dbReference>
<dbReference type="AlphaFoldDB" id="A0A8S4NKQ2"/>
<feature type="transmembrane region" description="Helical" evidence="1">
    <location>
        <begin position="331"/>
        <end position="355"/>
    </location>
</feature>
<keyword evidence="4" id="KW-1185">Reference proteome</keyword>
<keyword evidence="1" id="KW-0812">Transmembrane</keyword>
<protein>
    <recommendedName>
        <fullName evidence="2">F5/8 type C domain-containing protein</fullName>
    </recommendedName>
</protein>
<dbReference type="PROSITE" id="PS01285">
    <property type="entry name" value="FA58C_1"/>
    <property type="match status" value="1"/>
</dbReference>
<dbReference type="PANTHER" id="PTHR24543">
    <property type="entry name" value="MULTICOPPER OXIDASE-RELATED"/>
    <property type="match status" value="1"/>
</dbReference>
<organism evidence="3 4">
    <name type="scientific">Owenia fusiformis</name>
    <name type="common">Polychaete worm</name>
    <dbReference type="NCBI Taxonomy" id="6347"/>
    <lineage>
        <taxon>Eukaryota</taxon>
        <taxon>Metazoa</taxon>
        <taxon>Spiralia</taxon>
        <taxon>Lophotrochozoa</taxon>
        <taxon>Annelida</taxon>
        <taxon>Polychaeta</taxon>
        <taxon>Sedentaria</taxon>
        <taxon>Canalipalpata</taxon>
        <taxon>Sabellida</taxon>
        <taxon>Oweniida</taxon>
        <taxon>Oweniidae</taxon>
        <taxon>Owenia</taxon>
    </lineage>
</organism>
<dbReference type="Gene3D" id="2.60.120.260">
    <property type="entry name" value="Galactose-binding domain-like"/>
    <property type="match status" value="1"/>
</dbReference>
<dbReference type="InterPro" id="IPR000421">
    <property type="entry name" value="FA58C"/>
</dbReference>
<feature type="non-terminal residue" evidence="3">
    <location>
        <position position="1"/>
    </location>
</feature>
<name>A0A8S4NKQ2_OWEFU</name>
<feature type="domain" description="F5/8 type C" evidence="2">
    <location>
        <begin position="80"/>
        <end position="222"/>
    </location>
</feature>
<dbReference type="SUPFAM" id="SSF49785">
    <property type="entry name" value="Galactose-binding domain-like"/>
    <property type="match status" value="1"/>
</dbReference>
<dbReference type="Proteomes" id="UP000749559">
    <property type="component" value="Unassembled WGS sequence"/>
</dbReference>
<keyword evidence="1" id="KW-1133">Transmembrane helix</keyword>
<gene>
    <name evidence="3" type="ORF">OFUS_LOCUS8598</name>
</gene>
<evidence type="ECO:0000256" key="1">
    <source>
        <dbReference type="SAM" id="Phobius"/>
    </source>
</evidence>
<keyword evidence="1" id="KW-0472">Membrane</keyword>
<proteinExistence type="predicted"/>
<evidence type="ECO:0000313" key="4">
    <source>
        <dbReference type="Proteomes" id="UP000749559"/>
    </source>
</evidence>
<dbReference type="Pfam" id="PF00754">
    <property type="entry name" value="F5_F8_type_C"/>
    <property type="match status" value="1"/>
</dbReference>
<dbReference type="SMART" id="SM00231">
    <property type="entry name" value="FA58C"/>
    <property type="match status" value="1"/>
</dbReference>
<dbReference type="CDD" id="cd00057">
    <property type="entry name" value="FA58C"/>
    <property type="match status" value="1"/>
</dbReference>
<dbReference type="EMBL" id="CAIIXF020000004">
    <property type="protein sequence ID" value="CAH1782119.1"/>
    <property type="molecule type" value="Genomic_DNA"/>
</dbReference>